<dbReference type="EMBL" id="PGCP01000012">
    <property type="protein sequence ID" value="PJC93658.1"/>
    <property type="molecule type" value="Genomic_DNA"/>
</dbReference>
<evidence type="ECO:0000313" key="2">
    <source>
        <dbReference type="Proteomes" id="UP000232060"/>
    </source>
</evidence>
<keyword evidence="2" id="KW-1185">Reference proteome</keyword>
<dbReference type="AlphaFoldDB" id="A0A2M8HAS0"/>
<accession>A0A2M8HAS0</accession>
<reference evidence="1 2" key="1">
    <citation type="submission" date="2017-11" db="EMBL/GenBank/DDBJ databases">
        <title>Draft genome sequence of environmental isolate Aeromonas lusitania sp. nov. MDC 2473.</title>
        <authorList>
            <person name="Colston S.M."/>
            <person name="Navarro A."/>
            <person name="Martinez-Murcia A.J."/>
            <person name="Graf J."/>
        </authorList>
    </citation>
    <scope>NUCLEOTIDE SEQUENCE [LARGE SCALE GENOMIC DNA]</scope>
    <source>
        <strain evidence="1 2">MDC 2473</strain>
    </source>
</reference>
<sequence length="96" mass="11336">MSWTPTSLIIRVRPDSSMRDPAMARQHQYRVTFYDQQGTCHQVELSTVYQIRRDPQCDLCLFDTHQCVGSEEMLERMIRQKTGFEQEISIINARLI</sequence>
<name>A0A2M8HAS0_9GAMM</name>
<dbReference type="Proteomes" id="UP000232060">
    <property type="component" value="Unassembled WGS sequence"/>
</dbReference>
<gene>
    <name evidence="1" type="ORF">CUC44_08975</name>
</gene>
<protein>
    <submittedName>
        <fullName evidence="1">Uncharacterized protein</fullName>
    </submittedName>
</protein>
<comment type="caution">
    <text evidence="1">The sequence shown here is derived from an EMBL/GenBank/DDBJ whole genome shotgun (WGS) entry which is preliminary data.</text>
</comment>
<dbReference type="OrthoDB" id="5589410at2"/>
<evidence type="ECO:0000313" key="1">
    <source>
        <dbReference type="EMBL" id="PJC93658.1"/>
    </source>
</evidence>
<organism evidence="1 2">
    <name type="scientific">Aeromonas lusitana</name>
    <dbReference type="NCBI Taxonomy" id="931529"/>
    <lineage>
        <taxon>Bacteria</taxon>
        <taxon>Pseudomonadati</taxon>
        <taxon>Pseudomonadota</taxon>
        <taxon>Gammaproteobacteria</taxon>
        <taxon>Aeromonadales</taxon>
        <taxon>Aeromonadaceae</taxon>
        <taxon>Aeromonas</taxon>
    </lineage>
</organism>
<proteinExistence type="predicted"/>